<feature type="region of interest" description="Disordered" evidence="1">
    <location>
        <begin position="73"/>
        <end position="99"/>
    </location>
</feature>
<evidence type="ECO:0000256" key="2">
    <source>
        <dbReference type="SAM" id="Phobius"/>
    </source>
</evidence>
<feature type="transmembrane region" description="Helical" evidence="2">
    <location>
        <begin position="37"/>
        <end position="56"/>
    </location>
</feature>
<keyword evidence="4" id="KW-1185">Reference proteome</keyword>
<feature type="transmembrane region" description="Helical" evidence="2">
    <location>
        <begin position="12"/>
        <end position="31"/>
    </location>
</feature>
<evidence type="ECO:0000313" key="4">
    <source>
        <dbReference type="Proteomes" id="UP001501676"/>
    </source>
</evidence>
<dbReference type="EMBL" id="BAAAYN010000005">
    <property type="protein sequence ID" value="GAA3383264.1"/>
    <property type="molecule type" value="Genomic_DNA"/>
</dbReference>
<name>A0ABP6SSF5_9ACTN</name>
<keyword evidence="2" id="KW-0812">Transmembrane</keyword>
<keyword evidence="2" id="KW-1133">Transmembrane helix</keyword>
<evidence type="ECO:0000256" key="1">
    <source>
        <dbReference type="SAM" id="MobiDB-lite"/>
    </source>
</evidence>
<protein>
    <recommendedName>
        <fullName evidence="5">Secreted protein</fullName>
    </recommendedName>
</protein>
<evidence type="ECO:0008006" key="5">
    <source>
        <dbReference type="Google" id="ProtNLM"/>
    </source>
</evidence>
<organism evidence="3 4">
    <name type="scientific">Cryptosporangium minutisporangium</name>
    <dbReference type="NCBI Taxonomy" id="113569"/>
    <lineage>
        <taxon>Bacteria</taxon>
        <taxon>Bacillati</taxon>
        <taxon>Actinomycetota</taxon>
        <taxon>Actinomycetes</taxon>
        <taxon>Cryptosporangiales</taxon>
        <taxon>Cryptosporangiaceae</taxon>
        <taxon>Cryptosporangium</taxon>
    </lineage>
</organism>
<accession>A0ABP6SSF5</accession>
<comment type="caution">
    <text evidence="3">The sequence shown here is derived from an EMBL/GenBank/DDBJ whole genome shotgun (WGS) entry which is preliminary data.</text>
</comment>
<gene>
    <name evidence="3" type="ORF">GCM10020369_08470</name>
</gene>
<dbReference type="Proteomes" id="UP001501676">
    <property type="component" value="Unassembled WGS sequence"/>
</dbReference>
<keyword evidence="2" id="KW-0472">Membrane</keyword>
<reference evidence="4" key="1">
    <citation type="journal article" date="2019" name="Int. J. Syst. Evol. Microbiol.">
        <title>The Global Catalogue of Microorganisms (GCM) 10K type strain sequencing project: providing services to taxonomists for standard genome sequencing and annotation.</title>
        <authorList>
            <consortium name="The Broad Institute Genomics Platform"/>
            <consortium name="The Broad Institute Genome Sequencing Center for Infectious Disease"/>
            <person name="Wu L."/>
            <person name="Ma J."/>
        </authorList>
    </citation>
    <scope>NUCLEOTIDE SEQUENCE [LARGE SCALE GENOMIC DNA]</scope>
    <source>
        <strain evidence="4">JCM 9458</strain>
    </source>
</reference>
<feature type="compositionally biased region" description="Low complexity" evidence="1">
    <location>
        <begin position="77"/>
        <end position="99"/>
    </location>
</feature>
<evidence type="ECO:0000313" key="3">
    <source>
        <dbReference type="EMBL" id="GAA3383264.1"/>
    </source>
</evidence>
<sequence length="99" mass="10674">MRKRPSTSTDRLQALSWFSIYVLLAAFVIVLLTTGGLTAAIVGALLVGVLIGSYRLEQWARQHTIYASEPRPAPVKRIPASNTRAAAARAPRASQDEAA</sequence>
<proteinExistence type="predicted"/>
<dbReference type="RefSeq" id="WP_345726617.1">
    <property type="nucleotide sequence ID" value="NZ_BAAAYN010000005.1"/>
</dbReference>